<reference evidence="1 2" key="1">
    <citation type="submission" date="2024-03" db="EMBL/GenBank/DDBJ databases">
        <authorList>
            <person name="Martinez-Hernandez J."/>
        </authorList>
    </citation>
    <scope>NUCLEOTIDE SEQUENCE [LARGE SCALE GENOMIC DNA]</scope>
</reference>
<evidence type="ECO:0000313" key="2">
    <source>
        <dbReference type="Proteomes" id="UP001497480"/>
    </source>
</evidence>
<proteinExistence type="predicted"/>
<name>A0AAV1WE77_LUPLU</name>
<gene>
    <name evidence="1" type="ORF">LLUT_LOCUS8518</name>
</gene>
<evidence type="ECO:0000313" key="1">
    <source>
        <dbReference type="EMBL" id="CAL0307458.1"/>
    </source>
</evidence>
<sequence length="77" mass="8596">MAPEPTLKHHDSTLNLEWASQHGASTNPTWTNHSHVPPLSCPHLGHKQELPSSAISHPCQKLINNNFLLRMLYVGLI</sequence>
<dbReference type="EMBL" id="CAXHTB010000006">
    <property type="protein sequence ID" value="CAL0307458.1"/>
    <property type="molecule type" value="Genomic_DNA"/>
</dbReference>
<protein>
    <submittedName>
        <fullName evidence="1">Uncharacterized protein</fullName>
    </submittedName>
</protein>
<accession>A0AAV1WE77</accession>
<comment type="caution">
    <text evidence="1">The sequence shown here is derived from an EMBL/GenBank/DDBJ whole genome shotgun (WGS) entry which is preliminary data.</text>
</comment>
<dbReference type="Proteomes" id="UP001497480">
    <property type="component" value="Unassembled WGS sequence"/>
</dbReference>
<organism evidence="1 2">
    <name type="scientific">Lupinus luteus</name>
    <name type="common">European yellow lupine</name>
    <dbReference type="NCBI Taxonomy" id="3873"/>
    <lineage>
        <taxon>Eukaryota</taxon>
        <taxon>Viridiplantae</taxon>
        <taxon>Streptophyta</taxon>
        <taxon>Embryophyta</taxon>
        <taxon>Tracheophyta</taxon>
        <taxon>Spermatophyta</taxon>
        <taxon>Magnoliopsida</taxon>
        <taxon>eudicotyledons</taxon>
        <taxon>Gunneridae</taxon>
        <taxon>Pentapetalae</taxon>
        <taxon>rosids</taxon>
        <taxon>fabids</taxon>
        <taxon>Fabales</taxon>
        <taxon>Fabaceae</taxon>
        <taxon>Papilionoideae</taxon>
        <taxon>50 kb inversion clade</taxon>
        <taxon>genistoids sensu lato</taxon>
        <taxon>core genistoids</taxon>
        <taxon>Genisteae</taxon>
        <taxon>Lupinus</taxon>
    </lineage>
</organism>
<dbReference type="AlphaFoldDB" id="A0AAV1WE77"/>
<keyword evidence="2" id="KW-1185">Reference proteome</keyword>